<evidence type="ECO:0000256" key="4">
    <source>
        <dbReference type="ARBA" id="ARBA00023157"/>
    </source>
</evidence>
<dbReference type="OrthoDB" id="10549896at2759"/>
<feature type="region of interest" description="Disordered" evidence="5">
    <location>
        <begin position="428"/>
        <end position="497"/>
    </location>
</feature>
<keyword evidence="4" id="KW-1015">Disulfide bond</keyword>
<evidence type="ECO:0000259" key="8">
    <source>
        <dbReference type="Pfam" id="PF06047"/>
    </source>
</evidence>
<name>A0A7R8D3J8_LEPSM</name>
<organism evidence="9 10">
    <name type="scientific">Lepeophtheirus salmonis</name>
    <name type="common">Salmon louse</name>
    <name type="synonym">Caligus salmonis</name>
    <dbReference type="NCBI Taxonomy" id="72036"/>
    <lineage>
        <taxon>Eukaryota</taxon>
        <taxon>Metazoa</taxon>
        <taxon>Ecdysozoa</taxon>
        <taxon>Arthropoda</taxon>
        <taxon>Crustacea</taxon>
        <taxon>Multicrustacea</taxon>
        <taxon>Hexanauplia</taxon>
        <taxon>Copepoda</taxon>
        <taxon>Siphonostomatoida</taxon>
        <taxon>Caligidae</taxon>
        <taxon>Lepeophtheirus</taxon>
    </lineage>
</organism>
<dbReference type="Pfam" id="PF00057">
    <property type="entry name" value="Ldl_recept_a"/>
    <property type="match status" value="1"/>
</dbReference>
<dbReference type="Gene3D" id="4.10.400.10">
    <property type="entry name" value="Low-density Lipoprotein Receptor"/>
    <property type="match status" value="1"/>
</dbReference>
<dbReference type="Gene3D" id="2.70.170.10">
    <property type="entry name" value="Neurotransmitter-gated ion-channel ligand-binding domain"/>
    <property type="match status" value="1"/>
</dbReference>
<dbReference type="GO" id="GO:0010468">
    <property type="term" value="P:regulation of gene expression"/>
    <property type="evidence" value="ECO:0007669"/>
    <property type="project" value="TreeGrafter"/>
</dbReference>
<dbReference type="AlphaFoldDB" id="A0A7R8D3J8"/>
<feature type="compositionally biased region" description="Basic residues" evidence="5">
    <location>
        <begin position="443"/>
        <end position="485"/>
    </location>
</feature>
<gene>
    <name evidence="9" type="ORF">LSAA_14095</name>
</gene>
<evidence type="ECO:0000256" key="5">
    <source>
        <dbReference type="SAM" id="MobiDB-lite"/>
    </source>
</evidence>
<keyword evidence="10" id="KW-1185">Reference proteome</keyword>
<dbReference type="InterPro" id="IPR040466">
    <property type="entry name" value="NKAP"/>
</dbReference>
<dbReference type="InterPro" id="IPR036055">
    <property type="entry name" value="LDL_receptor-like_sf"/>
</dbReference>
<evidence type="ECO:0000259" key="6">
    <source>
        <dbReference type="Pfam" id="PF01575"/>
    </source>
</evidence>
<dbReference type="InterPro" id="IPR029069">
    <property type="entry name" value="HotDog_dom_sf"/>
</dbReference>
<sequence>MLGKCLFVSFCLSVTFWYIGTPYIVRPSEKVVQDLINSNSLSEPISHAGKNTILVENWTKWRLYHQNERGKEEILFKNSAKYIPLLGKETNMHFEWRSHYNVVVYDNPPEPRRAYVESSLGILKPFTILGFYNGSNIYPRGTNTWFTRFEEHGDIKLEECLLSFSWCDRKMFACDNGRCISANKICDGNQDCLNYEDEKNCSMVETSLYRKEFPPSAYEVNSMTSIRLKFHLNSINYVDEMNNLINLNFRITLTWYDRRLEFNSILQQVKYISEEEKNKLWIPQLVFKSVPGEDDIFIPMGRGNVFIEMDSSREDIDVKMEELYAKAYVSGSNANISYSFHHNININCFFQFHYYPFDTQTCHLRILLPTHQLNSMHRGYRSRSRSPHRRGFSSRYDDDQNVSEEYFKDRRLKREEICSRGVKEVWAESPAQDSSSSDSDEKRKKRHKKTRSKKKKSKDKKKKTLKAKKKKSKKKSSSKKSKKKQVSSSSYSEEEDNEWIEKEIVPRMGGNGGAGKNILNEDDDDDVLGPSLPQKVQLSAKEMGTALLPGEGSAMAAYVTEGKRIPRRGEIGLTSNEISKFEVDGWVMSGSRHRRMEAVRLRKENQIYSADEKRALAMFSKEERDKRENKVLGQFREMIQDKLKKSKGQLHEMVRLSKNFLGKLFETTRLISPCEVTKFALCSGDYNPVHFSSNPKSPSIVHGIYILGLVSGVVGAHLPGSLLVHMDTKFVKPCYVGTTVRVKVQKDDDRKISTLSFWVENESEASEVFLKGTLKVTKS</sequence>
<dbReference type="PROSITE" id="PS01209">
    <property type="entry name" value="LDLRA_1"/>
    <property type="match status" value="1"/>
</dbReference>
<feature type="domain" description="NF-kappa-B-activating protein C-terminal" evidence="8">
    <location>
        <begin position="541"/>
        <end position="640"/>
    </location>
</feature>
<dbReference type="InterPro" id="IPR006202">
    <property type="entry name" value="Neur_chan_lig-bd"/>
</dbReference>
<evidence type="ECO:0000256" key="3">
    <source>
        <dbReference type="ARBA" id="ARBA00023136"/>
    </source>
</evidence>
<dbReference type="Pfam" id="PF01575">
    <property type="entry name" value="MaoC_dehydratas"/>
    <property type="match status" value="1"/>
</dbReference>
<dbReference type="GO" id="GO:0005230">
    <property type="term" value="F:extracellular ligand-gated monoatomic ion channel activity"/>
    <property type="evidence" value="ECO:0007669"/>
    <property type="project" value="InterPro"/>
</dbReference>
<dbReference type="GO" id="GO:0018812">
    <property type="term" value="F:3-hydroxyacyl-CoA dehydratase activity"/>
    <property type="evidence" value="ECO:0007669"/>
    <property type="project" value="UniProtKB-ARBA"/>
</dbReference>
<dbReference type="GO" id="GO:0005634">
    <property type="term" value="C:nucleus"/>
    <property type="evidence" value="ECO:0007669"/>
    <property type="project" value="TreeGrafter"/>
</dbReference>
<comment type="similarity">
    <text evidence="2">Belongs to the NKAP family.</text>
</comment>
<dbReference type="InterPro" id="IPR009269">
    <property type="entry name" value="NKAP_C"/>
</dbReference>
<dbReference type="CDD" id="cd00112">
    <property type="entry name" value="LDLa"/>
    <property type="match status" value="1"/>
</dbReference>
<dbReference type="PANTHER" id="PTHR13087">
    <property type="entry name" value="NF-KAPPA B ACTIVATING PROTEIN"/>
    <property type="match status" value="1"/>
</dbReference>
<evidence type="ECO:0000313" key="9">
    <source>
        <dbReference type="EMBL" id="CAF3012778.1"/>
    </source>
</evidence>
<dbReference type="GO" id="GO:0016020">
    <property type="term" value="C:membrane"/>
    <property type="evidence" value="ECO:0007669"/>
    <property type="project" value="UniProtKB-SubCell"/>
</dbReference>
<dbReference type="SMART" id="SM00192">
    <property type="entry name" value="LDLa"/>
    <property type="match status" value="1"/>
</dbReference>
<dbReference type="Gene3D" id="3.10.129.10">
    <property type="entry name" value="Hotdog Thioesterase"/>
    <property type="match status" value="1"/>
</dbReference>
<reference evidence="9" key="1">
    <citation type="submission" date="2021-02" db="EMBL/GenBank/DDBJ databases">
        <authorList>
            <person name="Bekaert M."/>
        </authorList>
    </citation>
    <scope>NUCLEOTIDE SEQUENCE</scope>
    <source>
        <strain evidence="9">IoA-00</strain>
    </source>
</reference>
<evidence type="ECO:0000259" key="7">
    <source>
        <dbReference type="Pfam" id="PF02931"/>
    </source>
</evidence>
<dbReference type="PROSITE" id="PS50068">
    <property type="entry name" value="LDLRA_2"/>
    <property type="match status" value="1"/>
</dbReference>
<accession>A0A7R8D3J8</accession>
<dbReference type="InterPro" id="IPR018000">
    <property type="entry name" value="Neurotransmitter_ion_chnl_CS"/>
</dbReference>
<dbReference type="Pfam" id="PF06047">
    <property type="entry name" value="Nkap_C"/>
    <property type="match status" value="1"/>
</dbReference>
<dbReference type="EMBL" id="HG994587">
    <property type="protein sequence ID" value="CAF3012778.1"/>
    <property type="molecule type" value="Genomic_DNA"/>
</dbReference>
<dbReference type="InterPro" id="IPR023415">
    <property type="entry name" value="LDLR_class-A_CS"/>
</dbReference>
<comment type="subcellular location">
    <subcellularLocation>
        <location evidence="1">Membrane</location>
    </subcellularLocation>
</comment>
<keyword evidence="3" id="KW-0472">Membrane</keyword>
<proteinExistence type="inferred from homology"/>
<dbReference type="InterPro" id="IPR002539">
    <property type="entry name" value="MaoC-like_dom"/>
</dbReference>
<evidence type="ECO:0000256" key="1">
    <source>
        <dbReference type="ARBA" id="ARBA00004370"/>
    </source>
</evidence>
<dbReference type="InterPro" id="IPR002172">
    <property type="entry name" value="LDrepeatLR_classA_rpt"/>
</dbReference>
<evidence type="ECO:0000313" key="10">
    <source>
        <dbReference type="Proteomes" id="UP000675881"/>
    </source>
</evidence>
<dbReference type="Proteomes" id="UP000675881">
    <property type="component" value="Chromosome 8"/>
</dbReference>
<feature type="compositionally biased region" description="Basic residues" evidence="5">
    <location>
        <begin position="378"/>
        <end position="392"/>
    </location>
</feature>
<feature type="domain" description="Neurotransmitter-gated ion-channel ligand-binding" evidence="7">
    <location>
        <begin position="209"/>
        <end position="384"/>
    </location>
</feature>
<protein>
    <submittedName>
        <fullName evidence="9">NKAP family protein,NKAP-like protein,NKAP family protein CG6066,NF-kappa-B-activating protein,NKAP family protein UM04995</fullName>
    </submittedName>
</protein>
<evidence type="ECO:0000256" key="2">
    <source>
        <dbReference type="ARBA" id="ARBA00009313"/>
    </source>
</evidence>
<dbReference type="PROSITE" id="PS00236">
    <property type="entry name" value="NEUROTR_ION_CHANNEL"/>
    <property type="match status" value="1"/>
</dbReference>
<feature type="region of interest" description="Disordered" evidence="5">
    <location>
        <begin position="375"/>
        <end position="397"/>
    </location>
</feature>
<dbReference type="InterPro" id="IPR036734">
    <property type="entry name" value="Neur_chan_lig-bd_sf"/>
</dbReference>
<dbReference type="SUPFAM" id="SSF54637">
    <property type="entry name" value="Thioesterase/thiol ester dehydrase-isomerase"/>
    <property type="match status" value="1"/>
</dbReference>
<feature type="domain" description="MaoC-like" evidence="6">
    <location>
        <begin position="666"/>
        <end position="754"/>
    </location>
</feature>
<dbReference type="SUPFAM" id="SSF57424">
    <property type="entry name" value="LDL receptor-like module"/>
    <property type="match status" value="1"/>
</dbReference>
<dbReference type="GO" id="GO:0003682">
    <property type="term" value="F:chromatin binding"/>
    <property type="evidence" value="ECO:0007669"/>
    <property type="project" value="InterPro"/>
</dbReference>
<dbReference type="PANTHER" id="PTHR13087:SF0">
    <property type="entry name" value="NFKB ACTIVATING PROTEIN LIKE"/>
    <property type="match status" value="1"/>
</dbReference>
<dbReference type="Pfam" id="PF02931">
    <property type="entry name" value="Neur_chan_LBD"/>
    <property type="match status" value="1"/>
</dbReference>
<dbReference type="SUPFAM" id="SSF63712">
    <property type="entry name" value="Nicotinic receptor ligand binding domain-like"/>
    <property type="match status" value="1"/>
</dbReference>